<evidence type="ECO:0000256" key="1">
    <source>
        <dbReference type="SAM" id="Phobius"/>
    </source>
</evidence>
<evidence type="ECO:0000313" key="3">
    <source>
        <dbReference type="Proteomes" id="UP000225108"/>
    </source>
</evidence>
<organism evidence="2 3">
    <name type="scientific">Williamsia marianensis</name>
    <dbReference type="NCBI Taxonomy" id="85044"/>
    <lineage>
        <taxon>Bacteria</taxon>
        <taxon>Bacillati</taxon>
        <taxon>Actinomycetota</taxon>
        <taxon>Actinomycetes</taxon>
        <taxon>Mycobacteriales</taxon>
        <taxon>Nocardiaceae</taxon>
        <taxon>Williamsia</taxon>
    </lineage>
</organism>
<dbReference type="Proteomes" id="UP000225108">
    <property type="component" value="Unassembled WGS sequence"/>
</dbReference>
<dbReference type="EMBL" id="PEBD01000008">
    <property type="protein sequence ID" value="PHV66908.1"/>
    <property type="molecule type" value="Genomic_DNA"/>
</dbReference>
<reference evidence="2 3" key="1">
    <citation type="submission" date="2017-10" db="EMBL/GenBank/DDBJ databases">
        <title>The draft genome sequence of Williamsia sp. BULT 1.1 isolated from the semi-arid grassland soils from South Africa.</title>
        <authorList>
            <person name="Kabwe M.H."/>
            <person name="Govender N."/>
            <person name="Mutseka Lunga P."/>
            <person name="Vikram S."/>
            <person name="Makhalanyane T.P."/>
        </authorList>
    </citation>
    <scope>NUCLEOTIDE SEQUENCE [LARGE SCALE GENOMIC DNA]</scope>
    <source>
        <strain evidence="2 3">BULT 1.1</strain>
    </source>
</reference>
<proteinExistence type="predicted"/>
<comment type="caution">
    <text evidence="2">The sequence shown here is derived from an EMBL/GenBank/DDBJ whole genome shotgun (WGS) entry which is preliminary data.</text>
</comment>
<sequence length="103" mass="11525">MHSDIEPPLDQDGRSPHLIRKVITMSDARKAARGHTIGMLTDKLTMNLVADAALLIVGLVLLLFFRDSEFWWFRGQPLGIVLLILGVIGIVSAVWEAKKPERH</sequence>
<keyword evidence="1" id="KW-0472">Membrane</keyword>
<evidence type="ECO:0000313" key="2">
    <source>
        <dbReference type="EMBL" id="PHV66908.1"/>
    </source>
</evidence>
<protein>
    <submittedName>
        <fullName evidence="2">Uncharacterized protein</fullName>
    </submittedName>
</protein>
<gene>
    <name evidence="2" type="ORF">CSW57_11740</name>
</gene>
<feature type="transmembrane region" description="Helical" evidence="1">
    <location>
        <begin position="77"/>
        <end position="95"/>
    </location>
</feature>
<feature type="transmembrane region" description="Helical" evidence="1">
    <location>
        <begin position="48"/>
        <end position="65"/>
    </location>
</feature>
<name>A0A2G3PM56_WILMA</name>
<dbReference type="AlphaFoldDB" id="A0A2G3PM56"/>
<accession>A0A2G3PM56</accession>
<keyword evidence="1" id="KW-1133">Transmembrane helix</keyword>
<keyword evidence="1" id="KW-0812">Transmembrane</keyword>